<proteinExistence type="predicted"/>
<evidence type="ECO:0000313" key="2">
    <source>
        <dbReference type="Proteomes" id="UP000664628"/>
    </source>
</evidence>
<reference evidence="1 2" key="1">
    <citation type="submission" date="2021-03" db="EMBL/GenBank/DDBJ databases">
        <title>Fibrella sp. HMF5405 genome sequencing and assembly.</title>
        <authorList>
            <person name="Kang H."/>
            <person name="Kim H."/>
            <person name="Bae S."/>
            <person name="Joh K."/>
        </authorList>
    </citation>
    <scope>NUCLEOTIDE SEQUENCE [LARGE SCALE GENOMIC DNA]</scope>
    <source>
        <strain evidence="1 2">HMF5405</strain>
    </source>
</reference>
<organism evidence="1 2">
    <name type="scientific">Fibrella forsythiae</name>
    <dbReference type="NCBI Taxonomy" id="2817061"/>
    <lineage>
        <taxon>Bacteria</taxon>
        <taxon>Pseudomonadati</taxon>
        <taxon>Bacteroidota</taxon>
        <taxon>Cytophagia</taxon>
        <taxon>Cytophagales</taxon>
        <taxon>Spirosomataceae</taxon>
        <taxon>Fibrella</taxon>
    </lineage>
</organism>
<evidence type="ECO:0008006" key="3">
    <source>
        <dbReference type="Google" id="ProtNLM"/>
    </source>
</evidence>
<sequence>MEAPIFLQLDNATGRVLINAAYVVMVTRVDDGQSDVQLSSGETIRVYNNIDKLVQALANTQRVIAAPIAHQSLPTGYPDPLRVKS</sequence>
<dbReference type="RefSeq" id="WP_207326909.1">
    <property type="nucleotide sequence ID" value="NZ_JAFMYW010000001.1"/>
</dbReference>
<name>A0ABS3JDL9_9BACT</name>
<protein>
    <recommendedName>
        <fullName evidence="3">Flagellar protein FlbD</fullName>
    </recommendedName>
</protein>
<accession>A0ABS3JDL9</accession>
<dbReference type="EMBL" id="JAFMYW010000001">
    <property type="protein sequence ID" value="MBO0946982.1"/>
    <property type="molecule type" value="Genomic_DNA"/>
</dbReference>
<evidence type="ECO:0000313" key="1">
    <source>
        <dbReference type="EMBL" id="MBO0946982.1"/>
    </source>
</evidence>
<comment type="caution">
    <text evidence="1">The sequence shown here is derived from an EMBL/GenBank/DDBJ whole genome shotgun (WGS) entry which is preliminary data.</text>
</comment>
<keyword evidence="2" id="KW-1185">Reference proteome</keyword>
<gene>
    <name evidence="1" type="ORF">J2I46_00195</name>
</gene>
<dbReference type="Proteomes" id="UP000664628">
    <property type="component" value="Unassembled WGS sequence"/>
</dbReference>